<keyword evidence="4" id="KW-1185">Reference proteome</keyword>
<dbReference type="RefSeq" id="XP_009517800.1">
    <property type="nucleotide sequence ID" value="XM_009519505.1"/>
</dbReference>
<dbReference type="Proteomes" id="UP000002640">
    <property type="component" value="Unassembled WGS sequence"/>
</dbReference>
<dbReference type="PANTHER" id="PTHR33977:SF1">
    <property type="entry name" value="ZINC ION BINDING PROTEIN"/>
    <property type="match status" value="1"/>
</dbReference>
<dbReference type="EMBL" id="JH159151">
    <property type="protein sequence ID" value="EGZ30525.1"/>
    <property type="molecule type" value="Genomic_DNA"/>
</dbReference>
<dbReference type="KEGG" id="psoj:PHYSODRAFT_263823"/>
<proteinExistence type="predicted"/>
<evidence type="ECO:0000313" key="3">
    <source>
        <dbReference type="EMBL" id="EGZ30525.1"/>
    </source>
</evidence>
<evidence type="ECO:0000313" key="4">
    <source>
        <dbReference type="Proteomes" id="UP000002640"/>
    </source>
</evidence>
<feature type="signal peptide" evidence="1">
    <location>
        <begin position="1"/>
        <end position="19"/>
    </location>
</feature>
<evidence type="ECO:0000259" key="2">
    <source>
        <dbReference type="Pfam" id="PF10551"/>
    </source>
</evidence>
<dbReference type="GeneID" id="20639540"/>
<dbReference type="AlphaFoldDB" id="G4YLP4"/>
<feature type="domain" description="MULE transposase" evidence="2">
    <location>
        <begin position="232"/>
        <end position="330"/>
    </location>
</feature>
<reference evidence="3 4" key="1">
    <citation type="journal article" date="2006" name="Science">
        <title>Phytophthora genome sequences uncover evolutionary origins and mechanisms of pathogenesis.</title>
        <authorList>
            <person name="Tyler B.M."/>
            <person name="Tripathy S."/>
            <person name="Zhang X."/>
            <person name="Dehal P."/>
            <person name="Jiang R.H."/>
            <person name="Aerts A."/>
            <person name="Arredondo F.D."/>
            <person name="Baxter L."/>
            <person name="Bensasson D."/>
            <person name="Beynon J.L."/>
            <person name="Chapman J."/>
            <person name="Damasceno C.M."/>
            <person name="Dorrance A.E."/>
            <person name="Dou D."/>
            <person name="Dickerman A.W."/>
            <person name="Dubchak I.L."/>
            <person name="Garbelotto M."/>
            <person name="Gijzen M."/>
            <person name="Gordon S.G."/>
            <person name="Govers F."/>
            <person name="Grunwald N.J."/>
            <person name="Huang W."/>
            <person name="Ivors K.L."/>
            <person name="Jones R.W."/>
            <person name="Kamoun S."/>
            <person name="Krampis K."/>
            <person name="Lamour K.H."/>
            <person name="Lee M.K."/>
            <person name="McDonald W.H."/>
            <person name="Medina M."/>
            <person name="Meijer H.J."/>
            <person name="Nordberg E.K."/>
            <person name="Maclean D.J."/>
            <person name="Ospina-Giraldo M.D."/>
            <person name="Morris P.F."/>
            <person name="Phuntumart V."/>
            <person name="Putnam N.H."/>
            <person name="Rash S."/>
            <person name="Rose J.K."/>
            <person name="Sakihama Y."/>
            <person name="Salamov A.A."/>
            <person name="Savidor A."/>
            <person name="Scheuring C.F."/>
            <person name="Smith B.M."/>
            <person name="Sobral B.W."/>
            <person name="Terry A."/>
            <person name="Torto-Alalibo T.A."/>
            <person name="Win J."/>
            <person name="Xu Z."/>
            <person name="Zhang H."/>
            <person name="Grigoriev I.V."/>
            <person name="Rokhsar D.S."/>
            <person name="Boore J.L."/>
        </authorList>
    </citation>
    <scope>NUCLEOTIDE SEQUENCE [LARGE SCALE GENOMIC DNA]</scope>
    <source>
        <strain evidence="3 4">P6497</strain>
    </source>
</reference>
<sequence length="538" mass="60575">MPRPYAWNLLCSGVSAVDAALLLQGMKTRKTVKSQLMSCAACSSGTPHSMRYKVLRCACKHCTVAVPYLVCPWLLKLHVCQETDVVDMHQLGEHHLRARTPSKSCITPQQRDFIKEMARENLMPLRIRHALGRKFGFRPAALPSLRSVQNIVHHFRRTRLGGNDKRKVIVEAVRASAFSGREGDHDAFTFTNAYHISGLPEFGNGSDDRPFLVGMTTKALLRNAARDASKFILHLDATFKLNSVGYPVLVCGITDATRAFHLVALFITSQLQYEHFEAALVALRRVYARVNGAEWQVKFVLGDADKAQHKAFRSVFADCSFTYLMCFYHSKSEYVDQKATILKEWAGHADLAAFATYMKSQWLDGNFANWQCFLTPPGYATTNNPVEQFNRALKRDYTHHRQLKMGLLLAQLLACCGHRSMALPRFALAPACATTLQTRTHPASTFSLVTPTQNWYTCVHCLPVRTFVPEHNRAREDMAISAQFGVHYARMKVEGQPRTGWPQSRSVVDESGEEILVNRKRVQNAGRPQSIGHALQRL</sequence>
<dbReference type="InParanoid" id="G4YLP4"/>
<evidence type="ECO:0000256" key="1">
    <source>
        <dbReference type="SAM" id="SignalP"/>
    </source>
</evidence>
<gene>
    <name evidence="3" type="ORF">PHYSODRAFT_263823</name>
</gene>
<dbReference type="Pfam" id="PF10551">
    <property type="entry name" value="MULE"/>
    <property type="match status" value="1"/>
</dbReference>
<protein>
    <recommendedName>
        <fullName evidence="2">MULE transposase domain-containing protein</fullName>
    </recommendedName>
</protein>
<dbReference type="InterPro" id="IPR018289">
    <property type="entry name" value="MULE_transposase_dom"/>
</dbReference>
<keyword evidence="1" id="KW-0732">Signal</keyword>
<organism evidence="3 4">
    <name type="scientific">Phytophthora sojae (strain P6497)</name>
    <name type="common">Soybean stem and root rot agent</name>
    <name type="synonym">Phytophthora megasperma f. sp. glycines</name>
    <dbReference type="NCBI Taxonomy" id="1094619"/>
    <lineage>
        <taxon>Eukaryota</taxon>
        <taxon>Sar</taxon>
        <taxon>Stramenopiles</taxon>
        <taxon>Oomycota</taxon>
        <taxon>Peronosporomycetes</taxon>
        <taxon>Peronosporales</taxon>
        <taxon>Peronosporaceae</taxon>
        <taxon>Phytophthora</taxon>
    </lineage>
</organism>
<dbReference type="PANTHER" id="PTHR33977">
    <property type="entry name" value="ZINC ION BINDING PROTEIN"/>
    <property type="match status" value="1"/>
</dbReference>
<accession>G4YLP4</accession>
<name>G4YLP4_PHYSP</name>
<feature type="chain" id="PRO_5003471288" description="MULE transposase domain-containing protein" evidence="1">
    <location>
        <begin position="20"/>
        <end position="538"/>
    </location>
</feature>